<dbReference type="Proteomes" id="UP001291653">
    <property type="component" value="Unassembled WGS sequence"/>
</dbReference>
<reference evidence="2 3" key="1">
    <citation type="submission" date="2022-10" db="EMBL/GenBank/DDBJ databases">
        <title>Draft genome sequence of Streptomyces sp. YSPA8.</title>
        <authorList>
            <person name="Moriuchi R."/>
            <person name="Dohra H."/>
            <person name="Yamamura H."/>
            <person name="Kodani S."/>
        </authorList>
    </citation>
    <scope>NUCLEOTIDE SEQUENCE [LARGE SCALE GENOMIC DNA]</scope>
    <source>
        <strain evidence="2 3">YSPA8</strain>
    </source>
</reference>
<evidence type="ECO:0000313" key="2">
    <source>
        <dbReference type="EMBL" id="GLF97209.1"/>
    </source>
</evidence>
<proteinExistence type="predicted"/>
<comment type="caution">
    <text evidence="2">The sequence shown here is derived from an EMBL/GenBank/DDBJ whole genome shotgun (WGS) entry which is preliminary data.</text>
</comment>
<keyword evidence="3" id="KW-1185">Reference proteome</keyword>
<accession>A0ABQ5P3S8</accession>
<feature type="compositionally biased region" description="Basic residues" evidence="1">
    <location>
        <begin position="25"/>
        <end position="40"/>
    </location>
</feature>
<gene>
    <name evidence="2" type="ORF">SYYSPA8_22950</name>
</gene>
<dbReference type="EMBL" id="BSBI01000010">
    <property type="protein sequence ID" value="GLF97209.1"/>
    <property type="molecule type" value="Genomic_DNA"/>
</dbReference>
<organism evidence="2 3">
    <name type="scientific">Streptomyces yaizuensis</name>
    <dbReference type="NCBI Taxonomy" id="2989713"/>
    <lineage>
        <taxon>Bacteria</taxon>
        <taxon>Bacillati</taxon>
        <taxon>Actinomycetota</taxon>
        <taxon>Actinomycetes</taxon>
        <taxon>Kitasatosporales</taxon>
        <taxon>Streptomycetaceae</taxon>
        <taxon>Streptomyces</taxon>
    </lineage>
</organism>
<evidence type="ECO:0000313" key="3">
    <source>
        <dbReference type="Proteomes" id="UP001291653"/>
    </source>
</evidence>
<feature type="region of interest" description="Disordered" evidence="1">
    <location>
        <begin position="1"/>
        <end position="51"/>
    </location>
</feature>
<evidence type="ECO:0000256" key="1">
    <source>
        <dbReference type="SAM" id="MobiDB-lite"/>
    </source>
</evidence>
<protein>
    <submittedName>
        <fullName evidence="2">Uncharacterized protein</fullName>
    </submittedName>
</protein>
<name>A0ABQ5P3S8_9ACTN</name>
<sequence length="92" mass="9369">MSAMVEGSKTGATGTGATGSTAGSKTRRGKSAGQPRHRVRIPGFARDGGEVGLGDVVTRMTTAVGVRPCGGCGRRADALNRWMAVGGRRAPR</sequence>